<feature type="coiled-coil region" evidence="1">
    <location>
        <begin position="457"/>
        <end position="488"/>
    </location>
</feature>
<dbReference type="Proteomes" id="UP001497444">
    <property type="component" value="Unassembled WGS sequence"/>
</dbReference>
<dbReference type="Gene3D" id="3.40.50.720">
    <property type="entry name" value="NAD(P)-binding Rossmann-like Domain"/>
    <property type="match status" value="1"/>
</dbReference>
<feature type="region of interest" description="Disordered" evidence="2">
    <location>
        <begin position="569"/>
        <end position="598"/>
    </location>
</feature>
<feature type="domain" description="NAD(P)-binding" evidence="3">
    <location>
        <begin position="119"/>
        <end position="323"/>
    </location>
</feature>
<dbReference type="SUPFAM" id="SSF51735">
    <property type="entry name" value="NAD(P)-binding Rossmann-fold domains"/>
    <property type="match status" value="1"/>
</dbReference>
<accession>A0ABP0VJI6</accession>
<feature type="compositionally biased region" description="Pro residues" evidence="2">
    <location>
        <begin position="542"/>
        <end position="551"/>
    </location>
</feature>
<evidence type="ECO:0000313" key="5">
    <source>
        <dbReference type="Proteomes" id="UP001497444"/>
    </source>
</evidence>
<feature type="region of interest" description="Disordered" evidence="2">
    <location>
        <begin position="508"/>
        <end position="555"/>
    </location>
</feature>
<keyword evidence="5" id="KW-1185">Reference proteome</keyword>
<keyword evidence="1" id="KW-0175">Coiled coil</keyword>
<dbReference type="InterPro" id="IPR036291">
    <property type="entry name" value="NAD(P)-bd_dom_sf"/>
</dbReference>
<name>A0ABP0VJI6_9BRYO</name>
<reference evidence="4" key="1">
    <citation type="submission" date="2024-02" db="EMBL/GenBank/DDBJ databases">
        <authorList>
            <consortium name="ELIXIR-Norway"/>
            <consortium name="Elixir Norway"/>
        </authorList>
    </citation>
    <scope>NUCLEOTIDE SEQUENCE</scope>
</reference>
<dbReference type="PANTHER" id="PTHR47285:SF1">
    <property type="entry name" value="PROTEIN TIC 62, CHLOROPLASTIC"/>
    <property type="match status" value="1"/>
</dbReference>
<dbReference type="EMBL" id="CAXAQS010000931">
    <property type="protein sequence ID" value="CAK9253677.1"/>
    <property type="molecule type" value="Genomic_DNA"/>
</dbReference>
<sequence>MASQITTHCTTLSSPLFFFGNNNMYSMLHDPACSGTGSFCVSKSVSKRRATCPTVKPRTFLLKCRAAGRFPFGTLKVKSDEVTEIESEVATGTRKLQSLPGTRQLDWRKTDKNLVFVAGATGGVGSRLVRELLKLGFQVRAGVRDVAKVEALLEPARLFRFRSPPQGRLEVTECDLERDQIEVALGDAAVVICVIGATEKDVLDVTGPYRIDYKATKNLIDAASAANVKHFILVTSLGTTKFGWPASILNLFWGVLIWKAKAEKTLRESQIPYTIVRPGGMERPTDAFKETHNLGLYRKDSLSGGQVSRLQVAELIACCVSNPDLSKNKVLEAIAETTVPLRPIEELLSIIPSEEDGETESDAIPVEDAQPIPIPGWASKVSRREEVHFFLSSYPFVYLDLKPPASPTPQAPIYGKRPEAIKEDLKPLAVIEHNLQIKETQRSVEEKVALVVDPTNTENVKERARLAKEAAEEAAARAALALEKAKSVATLSWPWRREEIEGERPLAFSPSMTKNVSQSASASTNLPPPSRPLSPYTRYPDLKPPPSPTAWPPKVVKRVNPTIATTRKVECSNGGGEHKEKHKLETANPSGFKWPWQA</sequence>
<protein>
    <recommendedName>
        <fullName evidence="3">NAD(P)-binding domain-containing protein</fullName>
    </recommendedName>
</protein>
<comment type="caution">
    <text evidence="4">The sequence shown here is derived from an EMBL/GenBank/DDBJ whole genome shotgun (WGS) entry which is preliminary data.</text>
</comment>
<dbReference type="CDD" id="cd05243">
    <property type="entry name" value="SDR_a5"/>
    <property type="match status" value="1"/>
</dbReference>
<dbReference type="InterPro" id="IPR016040">
    <property type="entry name" value="NAD(P)-bd_dom"/>
</dbReference>
<dbReference type="PANTHER" id="PTHR47285">
    <property type="entry name" value="PROTEIN TIC 62, CHLOROPLASTIC"/>
    <property type="match status" value="1"/>
</dbReference>
<evidence type="ECO:0000256" key="1">
    <source>
        <dbReference type="SAM" id="Coils"/>
    </source>
</evidence>
<evidence type="ECO:0000313" key="4">
    <source>
        <dbReference type="EMBL" id="CAK9253677.1"/>
    </source>
</evidence>
<feature type="compositionally biased region" description="Basic and acidic residues" evidence="2">
    <location>
        <begin position="576"/>
        <end position="585"/>
    </location>
</feature>
<dbReference type="Pfam" id="PF13460">
    <property type="entry name" value="NAD_binding_10"/>
    <property type="match status" value="1"/>
</dbReference>
<organism evidence="4 5">
    <name type="scientific">Sphagnum jensenii</name>
    <dbReference type="NCBI Taxonomy" id="128206"/>
    <lineage>
        <taxon>Eukaryota</taxon>
        <taxon>Viridiplantae</taxon>
        <taxon>Streptophyta</taxon>
        <taxon>Embryophyta</taxon>
        <taxon>Bryophyta</taxon>
        <taxon>Sphagnophytina</taxon>
        <taxon>Sphagnopsida</taxon>
        <taxon>Sphagnales</taxon>
        <taxon>Sphagnaceae</taxon>
        <taxon>Sphagnum</taxon>
    </lineage>
</organism>
<gene>
    <name evidence="4" type="ORF">CSSPJE1EN1_LOCUS29055</name>
</gene>
<evidence type="ECO:0000259" key="3">
    <source>
        <dbReference type="Pfam" id="PF13460"/>
    </source>
</evidence>
<proteinExistence type="predicted"/>
<feature type="compositionally biased region" description="Polar residues" evidence="2">
    <location>
        <begin position="510"/>
        <end position="525"/>
    </location>
</feature>
<dbReference type="InterPro" id="IPR044719">
    <property type="entry name" value="TIC62"/>
</dbReference>
<evidence type="ECO:0000256" key="2">
    <source>
        <dbReference type="SAM" id="MobiDB-lite"/>
    </source>
</evidence>